<comment type="similarity">
    <text evidence="1">Belongs to the UPF0065 (bug) family.</text>
</comment>
<keyword evidence="4" id="KW-1185">Reference proteome</keyword>
<dbReference type="Gene3D" id="3.40.190.150">
    <property type="entry name" value="Bordetella uptake gene, domain 1"/>
    <property type="match status" value="1"/>
</dbReference>
<dbReference type="PANTHER" id="PTHR42928">
    <property type="entry name" value="TRICARBOXYLATE-BINDING PROTEIN"/>
    <property type="match status" value="1"/>
</dbReference>
<name>A0A9X9XJN0_9PROT</name>
<dbReference type="RefSeq" id="WP_211849554.1">
    <property type="nucleotide sequence ID" value="NZ_JAAEDL010000046.1"/>
</dbReference>
<organism evidence="3 4">
    <name type="scientific">Neoroseomonas eburnea</name>
    <dbReference type="NCBI Taxonomy" id="1346889"/>
    <lineage>
        <taxon>Bacteria</taxon>
        <taxon>Pseudomonadati</taxon>
        <taxon>Pseudomonadota</taxon>
        <taxon>Alphaproteobacteria</taxon>
        <taxon>Acetobacterales</taxon>
        <taxon>Acetobacteraceae</taxon>
        <taxon>Neoroseomonas</taxon>
    </lineage>
</organism>
<accession>A0A9X9XJN0</accession>
<dbReference type="CDD" id="cd07012">
    <property type="entry name" value="PBP2_Bug_TTT"/>
    <property type="match status" value="1"/>
</dbReference>
<evidence type="ECO:0000256" key="1">
    <source>
        <dbReference type="ARBA" id="ARBA00006987"/>
    </source>
</evidence>
<dbReference type="Pfam" id="PF03401">
    <property type="entry name" value="TctC"/>
    <property type="match status" value="1"/>
</dbReference>
<feature type="chain" id="PRO_5040734532" evidence="2">
    <location>
        <begin position="19"/>
        <end position="322"/>
    </location>
</feature>
<keyword evidence="2" id="KW-0732">Signal</keyword>
<dbReference type="Gene3D" id="3.40.190.10">
    <property type="entry name" value="Periplasmic binding protein-like II"/>
    <property type="match status" value="1"/>
</dbReference>
<dbReference type="InterPro" id="IPR042100">
    <property type="entry name" value="Bug_dom1"/>
</dbReference>
<reference evidence="3" key="2">
    <citation type="journal article" date="2021" name="Syst. Appl. Microbiol.">
        <title>Roseomonas hellenica sp. nov., isolated from roots of wild-growing Alkanna tinctoria.</title>
        <authorList>
            <person name="Rat A."/>
            <person name="Naranjo H.D."/>
            <person name="Lebbe L."/>
            <person name="Cnockaert M."/>
            <person name="Krigas N."/>
            <person name="Grigoriadou K."/>
            <person name="Maloupa E."/>
            <person name="Willems A."/>
        </authorList>
    </citation>
    <scope>NUCLEOTIDE SEQUENCE</scope>
    <source>
        <strain evidence="3">LMG 31228</strain>
    </source>
</reference>
<comment type="caution">
    <text evidence="3">The sequence shown here is derived from an EMBL/GenBank/DDBJ whole genome shotgun (WGS) entry which is preliminary data.</text>
</comment>
<dbReference type="PANTHER" id="PTHR42928:SF5">
    <property type="entry name" value="BLR1237 PROTEIN"/>
    <property type="match status" value="1"/>
</dbReference>
<gene>
    <name evidence="3" type="ORF">GXW74_25820</name>
</gene>
<dbReference type="AlphaFoldDB" id="A0A9X9XJN0"/>
<dbReference type="InterPro" id="IPR005064">
    <property type="entry name" value="BUG"/>
</dbReference>
<dbReference type="Proteomes" id="UP001138709">
    <property type="component" value="Unassembled WGS sequence"/>
</dbReference>
<protein>
    <submittedName>
        <fullName evidence="3">Tripartite tricarboxylate transporter substrate binding protein</fullName>
    </submittedName>
</protein>
<feature type="signal peptide" evidence="2">
    <location>
        <begin position="1"/>
        <end position="18"/>
    </location>
</feature>
<sequence length="322" mass="36117">MATLRRTLLLAGASFALARPSLGQGRFPNRPVRFLIPWAPGGTLDGFMRLQAETFQREFGQSLIIENMPGARGTRAAIQLVGQTRPDGYTIAHHHLSVLRHPFLTKRPTWDPVNDFTYIMQQSGFVFGHVVHPQSGWNTLADMWAAARARPGQLTYGTSGIATSNHLAMEELCEKEGVQMIHVPYRGTSENITALLARQLDVIANSNAWQPGVEAGQMRLLAVWTRERLRSFPDVPTLQDLGYGMVVTSPYGIVGPKGMDPEITEFLHQAFKRMQESPMMRDYMVRNEMPDEYLGPAAYTAFARERAAYEQRMVARLNLSID</sequence>
<evidence type="ECO:0000313" key="4">
    <source>
        <dbReference type="Proteomes" id="UP001138709"/>
    </source>
</evidence>
<dbReference type="EMBL" id="JAAEDL010000046">
    <property type="protein sequence ID" value="MBR0683916.1"/>
    <property type="molecule type" value="Genomic_DNA"/>
</dbReference>
<dbReference type="PIRSF" id="PIRSF017082">
    <property type="entry name" value="YflP"/>
    <property type="match status" value="1"/>
</dbReference>
<evidence type="ECO:0000256" key="2">
    <source>
        <dbReference type="SAM" id="SignalP"/>
    </source>
</evidence>
<evidence type="ECO:0000313" key="3">
    <source>
        <dbReference type="EMBL" id="MBR0683916.1"/>
    </source>
</evidence>
<proteinExistence type="inferred from homology"/>
<dbReference type="SUPFAM" id="SSF53850">
    <property type="entry name" value="Periplasmic binding protein-like II"/>
    <property type="match status" value="1"/>
</dbReference>
<reference evidence="3" key="1">
    <citation type="submission" date="2020-01" db="EMBL/GenBank/DDBJ databases">
        <authorList>
            <person name="Rat A."/>
        </authorList>
    </citation>
    <scope>NUCLEOTIDE SEQUENCE</scope>
    <source>
        <strain evidence="3">LMG 31228</strain>
    </source>
</reference>